<dbReference type="EnsemblPlants" id="OPUNC08G10140.1">
    <property type="protein sequence ID" value="OPUNC08G10140.1"/>
    <property type="gene ID" value="OPUNC08G10140"/>
</dbReference>
<evidence type="ECO:0000313" key="2">
    <source>
        <dbReference type="Proteomes" id="UP000026962"/>
    </source>
</evidence>
<keyword evidence="2" id="KW-1185">Reference proteome</keyword>
<evidence type="ECO:0000313" key="1">
    <source>
        <dbReference type="EnsemblPlants" id="OPUNC08G10140.1"/>
    </source>
</evidence>
<dbReference type="Proteomes" id="UP000026962">
    <property type="component" value="Chromosome 8"/>
</dbReference>
<reference evidence="1" key="2">
    <citation type="submission" date="2018-05" db="EMBL/GenBank/DDBJ databases">
        <title>OpunRS2 (Oryza punctata Reference Sequence Version 2).</title>
        <authorList>
            <person name="Zhang J."/>
            <person name="Kudrna D."/>
            <person name="Lee S."/>
            <person name="Talag J."/>
            <person name="Welchert J."/>
            <person name="Wing R.A."/>
        </authorList>
    </citation>
    <scope>NUCLEOTIDE SEQUENCE [LARGE SCALE GENOMIC DNA]</scope>
</reference>
<name>A0A0E0LTV3_ORYPU</name>
<sequence length="58" mass="6582">MDHVTAEQGITNTRYFTDLETHFVEDFLTPALNLYIANAYFYNDRVTTTISMASSITG</sequence>
<dbReference type="AlphaFoldDB" id="A0A0E0LTV3"/>
<reference evidence="1" key="1">
    <citation type="submission" date="2015-04" db="UniProtKB">
        <authorList>
            <consortium name="EnsemblPlants"/>
        </authorList>
    </citation>
    <scope>IDENTIFICATION</scope>
</reference>
<dbReference type="Gramene" id="OPUNC08G10140.1">
    <property type="protein sequence ID" value="OPUNC08G10140.1"/>
    <property type="gene ID" value="OPUNC08G10140"/>
</dbReference>
<protein>
    <submittedName>
        <fullName evidence="1">Uncharacterized protein</fullName>
    </submittedName>
</protein>
<dbReference type="HOGENOM" id="CLU_2982423_0_0_1"/>
<accession>A0A0E0LTV3</accession>
<proteinExistence type="predicted"/>
<organism evidence="1">
    <name type="scientific">Oryza punctata</name>
    <name type="common">Red rice</name>
    <dbReference type="NCBI Taxonomy" id="4537"/>
    <lineage>
        <taxon>Eukaryota</taxon>
        <taxon>Viridiplantae</taxon>
        <taxon>Streptophyta</taxon>
        <taxon>Embryophyta</taxon>
        <taxon>Tracheophyta</taxon>
        <taxon>Spermatophyta</taxon>
        <taxon>Magnoliopsida</taxon>
        <taxon>Liliopsida</taxon>
        <taxon>Poales</taxon>
        <taxon>Poaceae</taxon>
        <taxon>BOP clade</taxon>
        <taxon>Oryzoideae</taxon>
        <taxon>Oryzeae</taxon>
        <taxon>Oryzinae</taxon>
        <taxon>Oryza</taxon>
    </lineage>
</organism>